<evidence type="ECO:0008006" key="3">
    <source>
        <dbReference type="Google" id="ProtNLM"/>
    </source>
</evidence>
<reference evidence="1 2" key="1">
    <citation type="submission" date="2013-11" db="EMBL/GenBank/DDBJ databases">
        <title>Genome sequencing of Stegodyphus mimosarum.</title>
        <authorList>
            <person name="Bechsgaard J."/>
        </authorList>
    </citation>
    <scope>NUCLEOTIDE SEQUENCE [LARGE SCALE GENOMIC DNA]</scope>
</reference>
<keyword evidence="2" id="KW-1185">Reference proteome</keyword>
<dbReference type="OMA" id="CHAMITC"/>
<dbReference type="AlphaFoldDB" id="A0A087SVL3"/>
<dbReference type="EMBL" id="KK112167">
    <property type="protein sequence ID" value="KFM56902.1"/>
    <property type="molecule type" value="Genomic_DNA"/>
</dbReference>
<dbReference type="Proteomes" id="UP000054359">
    <property type="component" value="Unassembled WGS sequence"/>
</dbReference>
<protein>
    <recommendedName>
        <fullName evidence="3">DDE-1 domain-containing protein</fullName>
    </recommendedName>
</protein>
<feature type="non-terminal residue" evidence="1">
    <location>
        <position position="125"/>
    </location>
</feature>
<accession>A0A087SVL3</accession>
<dbReference type="OrthoDB" id="6127917at2759"/>
<sequence>MSVIGMEDKREITVLLACSLAGNLLPPQLLFAGKTTNCHLKFTFPAGWDVWHTDSHWNNTDTMIRYIENILIPYYDKQRELLGLVPEQPGVALFDVFKAHQDPLFLTELEKRNIIPVFVSSKLWT</sequence>
<proteinExistence type="predicted"/>
<evidence type="ECO:0000313" key="1">
    <source>
        <dbReference type="EMBL" id="KFM56902.1"/>
    </source>
</evidence>
<gene>
    <name evidence="1" type="ORF">X975_08565</name>
</gene>
<organism evidence="1 2">
    <name type="scientific">Stegodyphus mimosarum</name>
    <name type="common">African social velvet spider</name>
    <dbReference type="NCBI Taxonomy" id="407821"/>
    <lineage>
        <taxon>Eukaryota</taxon>
        <taxon>Metazoa</taxon>
        <taxon>Ecdysozoa</taxon>
        <taxon>Arthropoda</taxon>
        <taxon>Chelicerata</taxon>
        <taxon>Arachnida</taxon>
        <taxon>Araneae</taxon>
        <taxon>Araneomorphae</taxon>
        <taxon>Entelegynae</taxon>
        <taxon>Eresoidea</taxon>
        <taxon>Eresidae</taxon>
        <taxon>Stegodyphus</taxon>
    </lineage>
</organism>
<evidence type="ECO:0000313" key="2">
    <source>
        <dbReference type="Proteomes" id="UP000054359"/>
    </source>
</evidence>
<name>A0A087SVL3_STEMI</name>